<dbReference type="InterPro" id="IPR003323">
    <property type="entry name" value="OTU_dom"/>
</dbReference>
<organism evidence="3 4">
    <name type="scientific">Skermanella stibiiresistens SB22</name>
    <dbReference type="NCBI Taxonomy" id="1385369"/>
    <lineage>
        <taxon>Bacteria</taxon>
        <taxon>Pseudomonadati</taxon>
        <taxon>Pseudomonadota</taxon>
        <taxon>Alphaproteobacteria</taxon>
        <taxon>Rhodospirillales</taxon>
        <taxon>Azospirillaceae</taxon>
        <taxon>Skermanella</taxon>
    </lineage>
</organism>
<dbReference type="EMBL" id="AVFL01000085">
    <property type="protein sequence ID" value="EWY35685.1"/>
    <property type="molecule type" value="Genomic_DNA"/>
</dbReference>
<keyword evidence="4" id="KW-1185">Reference proteome</keyword>
<comment type="caution">
    <text evidence="3">The sequence shown here is derived from an EMBL/GenBank/DDBJ whole genome shotgun (WGS) entry which is preliminary data.</text>
</comment>
<name>W9GP93_9PROT</name>
<feature type="domain" description="OTU" evidence="2">
    <location>
        <begin position="71"/>
        <end position="90"/>
    </location>
</feature>
<sequence length="90" mass="10036">MPGLRLGSRSRTSTPFSAKRRCQRQTDGRLTPACRAISQHRQAIAGQKDDPDPLHMLERAVAIPDDGRQSLEVFRANDDANCLSHELRLA</sequence>
<dbReference type="AlphaFoldDB" id="W9GP93"/>
<gene>
    <name evidence="3" type="ORF">N825_37580</name>
</gene>
<evidence type="ECO:0000313" key="4">
    <source>
        <dbReference type="Proteomes" id="UP000019486"/>
    </source>
</evidence>
<protein>
    <recommendedName>
        <fullName evidence="2">OTU domain-containing protein</fullName>
    </recommendedName>
</protein>
<dbReference type="Proteomes" id="UP000019486">
    <property type="component" value="Unassembled WGS sequence"/>
</dbReference>
<feature type="region of interest" description="Disordered" evidence="1">
    <location>
        <begin position="1"/>
        <end position="28"/>
    </location>
</feature>
<evidence type="ECO:0000256" key="1">
    <source>
        <dbReference type="SAM" id="MobiDB-lite"/>
    </source>
</evidence>
<dbReference type="PROSITE" id="PS50802">
    <property type="entry name" value="OTU"/>
    <property type="match status" value="1"/>
</dbReference>
<reference evidence="3 4" key="1">
    <citation type="submission" date="2013-08" db="EMBL/GenBank/DDBJ databases">
        <title>The genome sequence of Skermanella stibiiresistens.</title>
        <authorList>
            <person name="Zhu W."/>
            <person name="Wang G."/>
        </authorList>
    </citation>
    <scope>NUCLEOTIDE SEQUENCE [LARGE SCALE GENOMIC DNA]</scope>
    <source>
        <strain evidence="3 4">SB22</strain>
    </source>
</reference>
<accession>W9GP93</accession>
<evidence type="ECO:0000259" key="2">
    <source>
        <dbReference type="PROSITE" id="PS50802"/>
    </source>
</evidence>
<proteinExistence type="predicted"/>
<evidence type="ECO:0000313" key="3">
    <source>
        <dbReference type="EMBL" id="EWY35685.1"/>
    </source>
</evidence>